<organism evidence="1 2">
    <name type="scientific">Mangrovibacterium diazotrophicum</name>
    <dbReference type="NCBI Taxonomy" id="1261403"/>
    <lineage>
        <taxon>Bacteria</taxon>
        <taxon>Pseudomonadati</taxon>
        <taxon>Bacteroidota</taxon>
        <taxon>Bacteroidia</taxon>
        <taxon>Marinilabiliales</taxon>
        <taxon>Prolixibacteraceae</taxon>
        <taxon>Mangrovibacterium</taxon>
    </lineage>
</organism>
<evidence type="ECO:0000313" key="1">
    <source>
        <dbReference type="EMBL" id="RKD88366.1"/>
    </source>
</evidence>
<keyword evidence="2" id="KW-1185">Reference proteome</keyword>
<dbReference type="AlphaFoldDB" id="A0A419VYS1"/>
<evidence type="ECO:0000313" key="2">
    <source>
        <dbReference type="Proteomes" id="UP000283387"/>
    </source>
</evidence>
<accession>A0A419VYS1</accession>
<dbReference type="InterPro" id="IPR045459">
    <property type="entry name" value="DUF5908"/>
</dbReference>
<dbReference type="EMBL" id="RAPN01000002">
    <property type="protein sequence ID" value="RKD88366.1"/>
    <property type="molecule type" value="Genomic_DNA"/>
</dbReference>
<reference evidence="1 2" key="1">
    <citation type="submission" date="2018-09" db="EMBL/GenBank/DDBJ databases">
        <title>Genomic Encyclopedia of Archaeal and Bacterial Type Strains, Phase II (KMG-II): from individual species to whole genera.</title>
        <authorList>
            <person name="Goeker M."/>
        </authorList>
    </citation>
    <scope>NUCLEOTIDE SEQUENCE [LARGE SCALE GENOMIC DNA]</scope>
    <source>
        <strain evidence="1 2">DSM 27148</strain>
    </source>
</reference>
<dbReference type="Pfam" id="PF19265">
    <property type="entry name" value="DUF5908"/>
    <property type="match status" value="1"/>
</dbReference>
<comment type="caution">
    <text evidence="1">The sequence shown here is derived from an EMBL/GenBank/DDBJ whole genome shotgun (WGS) entry which is preliminary data.</text>
</comment>
<protein>
    <submittedName>
        <fullName evidence="1">Uncharacterized protein</fullName>
    </submittedName>
</protein>
<proteinExistence type="predicted"/>
<sequence length="54" mass="6399">MPIEIKELIIRAIVDDSASKEQKSPMPEINREKQDRFAEKVDMLMQLIKDKNER</sequence>
<name>A0A419VYS1_9BACT</name>
<gene>
    <name evidence="1" type="ORF">BC643_3515</name>
</gene>
<dbReference type="Proteomes" id="UP000283387">
    <property type="component" value="Unassembled WGS sequence"/>
</dbReference>
<dbReference type="RefSeq" id="WP_170154607.1">
    <property type="nucleotide sequence ID" value="NZ_RAPN01000002.1"/>
</dbReference>